<dbReference type="AlphaFoldDB" id="G9ETG7"/>
<dbReference type="EMBL" id="JH413847">
    <property type="protein sequence ID" value="EHL29634.1"/>
    <property type="molecule type" value="Genomic_DNA"/>
</dbReference>
<dbReference type="InParanoid" id="G9ETG7"/>
<evidence type="ECO:0000313" key="1">
    <source>
        <dbReference type="EMBL" id="EHL29634.1"/>
    </source>
</evidence>
<accession>G9ETG7</accession>
<sequence length="38" mass="4648">MSFTNEYLIWHERNRHQAKNFMFQIPHRPAHTAIKLAL</sequence>
<proteinExistence type="predicted"/>
<gene>
    <name evidence="1" type="ORF">LDG_8599</name>
</gene>
<reference evidence="1 2" key="1">
    <citation type="journal article" date="2011" name="BMC Genomics">
        <title>Insight into cross-talk between intra-amoebal pathogens.</title>
        <authorList>
            <person name="Gimenez G."/>
            <person name="Bertelli C."/>
            <person name="Moliner C."/>
            <person name="Robert C."/>
            <person name="Raoult D."/>
            <person name="Fournier P.E."/>
            <person name="Greub G."/>
        </authorList>
    </citation>
    <scope>NUCLEOTIDE SEQUENCE [LARGE SCALE GENOMIC DNA]</scope>
    <source>
        <strain evidence="1 2">LLAP12</strain>
    </source>
</reference>
<name>G9ETG7_9GAMM</name>
<dbReference type="HOGENOM" id="CLU_3329493_0_0_6"/>
<organism evidence="1 2">
    <name type="scientific">Legionella drancourtii LLAP12</name>
    <dbReference type="NCBI Taxonomy" id="658187"/>
    <lineage>
        <taxon>Bacteria</taxon>
        <taxon>Pseudomonadati</taxon>
        <taxon>Pseudomonadota</taxon>
        <taxon>Gammaproteobacteria</taxon>
        <taxon>Legionellales</taxon>
        <taxon>Legionellaceae</taxon>
        <taxon>Legionella</taxon>
    </lineage>
</organism>
<protein>
    <submittedName>
        <fullName evidence="1">Uncharacterized protein</fullName>
    </submittedName>
</protein>
<dbReference type="Proteomes" id="UP000002770">
    <property type="component" value="Unassembled WGS sequence"/>
</dbReference>
<evidence type="ECO:0000313" key="2">
    <source>
        <dbReference type="Proteomes" id="UP000002770"/>
    </source>
</evidence>
<keyword evidence="2" id="KW-1185">Reference proteome</keyword>